<evidence type="ECO:0000256" key="3">
    <source>
        <dbReference type="ARBA" id="ARBA00022763"/>
    </source>
</evidence>
<dbReference type="Pfam" id="PF17757">
    <property type="entry name" value="UvrB_inter"/>
    <property type="match status" value="1"/>
</dbReference>
<dbReference type="Pfam" id="PF00271">
    <property type="entry name" value="Helicase_C"/>
    <property type="match status" value="1"/>
</dbReference>
<dbReference type="Pfam" id="PF03461">
    <property type="entry name" value="TRCF"/>
    <property type="match status" value="1"/>
</dbReference>
<dbReference type="HAMAP" id="MF_00969">
    <property type="entry name" value="TRCF"/>
    <property type="match status" value="1"/>
</dbReference>
<evidence type="ECO:0000259" key="9">
    <source>
        <dbReference type="PROSITE" id="PS51192"/>
    </source>
</evidence>
<dbReference type="SMART" id="SM00487">
    <property type="entry name" value="DEXDc"/>
    <property type="match status" value="1"/>
</dbReference>
<dbReference type="SMART" id="SM01058">
    <property type="entry name" value="CarD_TRCF"/>
    <property type="match status" value="1"/>
</dbReference>
<gene>
    <name evidence="11" type="ORF">EVA_10669</name>
</gene>
<keyword evidence="1" id="KW-0963">Cytoplasm</keyword>
<dbReference type="Gene3D" id="3.40.50.11180">
    <property type="match status" value="1"/>
</dbReference>
<evidence type="ECO:0000256" key="2">
    <source>
        <dbReference type="ARBA" id="ARBA00022741"/>
    </source>
</evidence>
<evidence type="ECO:0000256" key="7">
    <source>
        <dbReference type="ARBA" id="ARBA00023125"/>
    </source>
</evidence>
<comment type="caution">
    <text evidence="11">The sequence shown here is derived from an EMBL/GenBank/DDBJ whole genome shotgun (WGS) entry which is preliminary data.</text>
</comment>
<dbReference type="Gene3D" id="3.40.50.300">
    <property type="entry name" value="P-loop containing nucleotide triphosphate hydrolases"/>
    <property type="match status" value="2"/>
</dbReference>
<dbReference type="InterPro" id="IPR027417">
    <property type="entry name" value="P-loop_NTPase"/>
</dbReference>
<dbReference type="SMART" id="SM00982">
    <property type="entry name" value="TRCF"/>
    <property type="match status" value="1"/>
</dbReference>
<dbReference type="GO" id="GO:0003684">
    <property type="term" value="F:damaged DNA binding"/>
    <property type="evidence" value="ECO:0007669"/>
    <property type="project" value="InterPro"/>
</dbReference>
<dbReference type="CDD" id="cd17991">
    <property type="entry name" value="DEXHc_TRCF"/>
    <property type="match status" value="1"/>
</dbReference>
<keyword evidence="3" id="KW-0227">DNA damage</keyword>
<evidence type="ECO:0000256" key="1">
    <source>
        <dbReference type="ARBA" id="ARBA00022490"/>
    </source>
</evidence>
<dbReference type="NCBIfam" id="TIGR00580">
    <property type="entry name" value="mfd"/>
    <property type="match status" value="1"/>
</dbReference>
<reference evidence="11" key="1">
    <citation type="journal article" date="2012" name="PLoS ONE">
        <title>Gene sets for utilization of primary and secondary nutrition supplies in the distal gut of endangered iberian lynx.</title>
        <authorList>
            <person name="Alcaide M."/>
            <person name="Messina E."/>
            <person name="Richter M."/>
            <person name="Bargiela R."/>
            <person name="Peplies J."/>
            <person name="Huws S.A."/>
            <person name="Newbold C.J."/>
            <person name="Golyshin P.N."/>
            <person name="Simon M.A."/>
            <person name="Lopez G."/>
            <person name="Yakimov M.M."/>
            <person name="Ferrer M."/>
        </authorList>
    </citation>
    <scope>NUCLEOTIDE SEQUENCE</scope>
</reference>
<dbReference type="Gene3D" id="3.30.2060.10">
    <property type="entry name" value="Penicillin-binding protein 1b domain"/>
    <property type="match status" value="1"/>
</dbReference>
<dbReference type="SMART" id="SM00490">
    <property type="entry name" value="HELICc"/>
    <property type="match status" value="1"/>
</dbReference>
<keyword evidence="7" id="KW-0238">DNA-binding</keyword>
<dbReference type="PROSITE" id="PS51192">
    <property type="entry name" value="HELICASE_ATP_BIND_1"/>
    <property type="match status" value="1"/>
</dbReference>
<dbReference type="InterPro" id="IPR001650">
    <property type="entry name" value="Helicase_C-like"/>
</dbReference>
<sequence length="1156" mass="131292">MFFYYFRAYKWDYLYFCSQKQLMNLTELQQIYAKHPHVGRMDQLLKDSSIHHIFCSGLCASAASLFSSAMFQHSKRPFVFILGDLETAGYFYHDLTQVLGAERVLFFPSSFRRAIKYGQKDAANEILRTEVLSRLQKSEHDLCVITYPDALAEKVVSRGELKNTSFSVRVGDKVDMTFLRKTLSGYGFETVDYVYEPGQFAVRGSIVDIFSFSSEYPFRIDFFGDEVDSIRTFEVDSQLSKERKQSVDIVPDLSRSLQLSGTAGMVSFLDFLQADTVVAMHDLLWLRERIQSVHDESLSAQAVAAREAEENGDISLEGKLIDGGEFTERVLAFQRIEFGVKPTGQPDATLSFDISAQPIFHKNFDLVAQCFQDYLSKNYTIYICSDSTKQTDRIRAIFDDRGVTDGSHISFIPVERTLHEGFSDSTLKLCVFTDHQIFDRFHKYSLRSDKARSGKVALSLKELNQFTPGDYVVHTDHGVGRFAGLVRLPNGDITQEVMKLVYQNDDVVFVSIHSLHKVSKYKGKEGVAPRLNKLGTGAWEKLKDRTKKKIKDIARDLIKLYSQRREEKGYQYSPDSFLQRELEASFLYEDTPDQSKATADVKADMESARPMDRLVCGDVGFGKTEVAIRAAFKAVADNKQVAVLVPTTVLAYQHFQTFKERLKGFPCRVEYLSRARTAAQVRKVIKDLASGDVNILIGTHRILGKDVKFKDLGLLIIDEEQKFGVSVKEKLRQLKVNVDTLTMTATPIPRTLQFSLLGARDLSVIQTPPPNRYPVQTEVHTFNPEVITDAINFEMSRNGQVFFVNNRISNLLELKQLIQNRIPDCRVCIGHGQMEPAEMEKVILDFVNYDYDVLLATTIIESGIDIPNANTIIINQAQNFGLSDLHQMRGRVGRSNKKAFCYLLAPPLSSLTQEARRRLQAIENFSDLGSGIHIAMQDLDIRGAGNMLGAEQSGFIADLGYETYQKILTEAVRELKNDEFNDLVAEEQRVDGTGQISGEQFVEECQIESDLELLLPATYVAGSSERMLLYRELDGLLLDKDVEAFRSRLEDRFGTVPPETEELLRIVPLRRMAARLGIEKIFLKGDRMTMFFVSNPDSLYYQSQAFGKVIAYMMKYTRRCDLREHNNRRSMLIKDVTSVEQAVMVLQEILSMQPSE</sequence>
<dbReference type="PANTHER" id="PTHR47964">
    <property type="entry name" value="ATP-DEPENDENT DNA HELICASE HOMOLOG RECG, CHLOROPLASTIC"/>
    <property type="match status" value="1"/>
</dbReference>
<dbReference type="Gene3D" id="3.90.1150.50">
    <property type="entry name" value="Transcription-repair-coupling factor, D7 domain"/>
    <property type="match status" value="1"/>
</dbReference>
<dbReference type="InterPro" id="IPR041471">
    <property type="entry name" value="UvrB_inter"/>
</dbReference>
<dbReference type="SUPFAM" id="SSF143517">
    <property type="entry name" value="TRCF domain-like"/>
    <property type="match status" value="1"/>
</dbReference>
<keyword evidence="4 11" id="KW-0378">Hydrolase</keyword>
<dbReference type="Pfam" id="PF02559">
    <property type="entry name" value="CarD_TRCF_RID"/>
    <property type="match status" value="1"/>
</dbReference>
<feature type="domain" description="Helicase ATP-binding" evidence="9">
    <location>
        <begin position="604"/>
        <end position="765"/>
    </location>
</feature>
<evidence type="ECO:0000256" key="5">
    <source>
        <dbReference type="ARBA" id="ARBA00022806"/>
    </source>
</evidence>
<dbReference type="GO" id="GO:0003678">
    <property type="term" value="F:DNA helicase activity"/>
    <property type="evidence" value="ECO:0007669"/>
    <property type="project" value="TreeGrafter"/>
</dbReference>
<keyword evidence="6" id="KW-0067">ATP-binding</keyword>
<dbReference type="PANTHER" id="PTHR47964:SF1">
    <property type="entry name" value="ATP-DEPENDENT DNA HELICASE HOMOLOG RECG, CHLOROPLASTIC"/>
    <property type="match status" value="1"/>
</dbReference>
<dbReference type="SUPFAM" id="SSF52540">
    <property type="entry name" value="P-loop containing nucleoside triphosphate hydrolases"/>
    <property type="match status" value="4"/>
</dbReference>
<protein>
    <submittedName>
        <fullName evidence="11">Transcription-repair coupling factor</fullName>
        <ecNumber evidence="11">3.6.1.-</ecNumber>
    </submittedName>
</protein>
<proteinExistence type="inferred from homology"/>
<dbReference type="InterPro" id="IPR047112">
    <property type="entry name" value="RecG/Mfd"/>
</dbReference>
<dbReference type="GO" id="GO:0005524">
    <property type="term" value="F:ATP binding"/>
    <property type="evidence" value="ECO:0007669"/>
    <property type="project" value="UniProtKB-KW"/>
</dbReference>
<keyword evidence="8" id="KW-0234">DNA repair</keyword>
<dbReference type="SUPFAM" id="SSF141259">
    <property type="entry name" value="CarD-like"/>
    <property type="match status" value="1"/>
</dbReference>
<dbReference type="InterPro" id="IPR037235">
    <property type="entry name" value="TRCF-like_C_D7"/>
</dbReference>
<evidence type="ECO:0000256" key="6">
    <source>
        <dbReference type="ARBA" id="ARBA00022840"/>
    </source>
</evidence>
<dbReference type="InterPro" id="IPR003711">
    <property type="entry name" value="CarD-like/TRCF_RID"/>
</dbReference>
<dbReference type="InterPro" id="IPR036101">
    <property type="entry name" value="CarD-like/TRCF_RID_sf"/>
</dbReference>
<dbReference type="Pfam" id="PF00270">
    <property type="entry name" value="DEAD"/>
    <property type="match status" value="1"/>
</dbReference>
<dbReference type="InterPro" id="IPR014001">
    <property type="entry name" value="Helicase_ATP-bd"/>
</dbReference>
<dbReference type="InterPro" id="IPR011545">
    <property type="entry name" value="DEAD/DEAH_box_helicase_dom"/>
</dbReference>
<organism evidence="11">
    <name type="scientific">gut metagenome</name>
    <dbReference type="NCBI Taxonomy" id="749906"/>
    <lineage>
        <taxon>unclassified sequences</taxon>
        <taxon>metagenomes</taxon>
        <taxon>organismal metagenomes</taxon>
    </lineage>
</organism>
<dbReference type="InterPro" id="IPR004576">
    <property type="entry name" value="Mfd"/>
</dbReference>
<evidence type="ECO:0000256" key="4">
    <source>
        <dbReference type="ARBA" id="ARBA00022801"/>
    </source>
</evidence>
<dbReference type="PROSITE" id="PS51194">
    <property type="entry name" value="HELICASE_CTER"/>
    <property type="match status" value="1"/>
</dbReference>
<dbReference type="EMBL" id="AMCI01003042">
    <property type="protein sequence ID" value="EJX01227.1"/>
    <property type="molecule type" value="Genomic_DNA"/>
</dbReference>
<dbReference type="Gene3D" id="2.40.10.170">
    <property type="match status" value="1"/>
</dbReference>
<dbReference type="EC" id="3.6.1.-" evidence="11"/>
<keyword evidence="5" id="KW-0347">Helicase</keyword>
<evidence type="ECO:0000313" key="11">
    <source>
        <dbReference type="EMBL" id="EJX01227.1"/>
    </source>
</evidence>
<dbReference type="InterPro" id="IPR005118">
    <property type="entry name" value="TRCF_C"/>
</dbReference>
<dbReference type="AlphaFoldDB" id="J9G1Y3"/>
<name>J9G1Y3_9ZZZZ</name>
<dbReference type="GO" id="GO:0006281">
    <property type="term" value="P:DNA repair"/>
    <property type="evidence" value="ECO:0007669"/>
    <property type="project" value="UniProtKB-KW"/>
</dbReference>
<feature type="domain" description="Helicase C-terminal" evidence="10">
    <location>
        <begin position="786"/>
        <end position="940"/>
    </location>
</feature>
<evidence type="ECO:0000259" key="10">
    <source>
        <dbReference type="PROSITE" id="PS51194"/>
    </source>
</evidence>
<keyword evidence="2" id="KW-0547">Nucleotide-binding</keyword>
<evidence type="ECO:0000256" key="8">
    <source>
        <dbReference type="ARBA" id="ARBA00023204"/>
    </source>
</evidence>
<dbReference type="GO" id="GO:0016787">
    <property type="term" value="F:hydrolase activity"/>
    <property type="evidence" value="ECO:0007669"/>
    <property type="project" value="UniProtKB-KW"/>
</dbReference>
<accession>J9G1Y3</accession>